<dbReference type="Proteomes" id="UP001497516">
    <property type="component" value="Chromosome 4"/>
</dbReference>
<organism evidence="1 2">
    <name type="scientific">Linum trigynum</name>
    <dbReference type="NCBI Taxonomy" id="586398"/>
    <lineage>
        <taxon>Eukaryota</taxon>
        <taxon>Viridiplantae</taxon>
        <taxon>Streptophyta</taxon>
        <taxon>Embryophyta</taxon>
        <taxon>Tracheophyta</taxon>
        <taxon>Spermatophyta</taxon>
        <taxon>Magnoliopsida</taxon>
        <taxon>eudicotyledons</taxon>
        <taxon>Gunneridae</taxon>
        <taxon>Pentapetalae</taxon>
        <taxon>rosids</taxon>
        <taxon>fabids</taxon>
        <taxon>Malpighiales</taxon>
        <taxon>Linaceae</taxon>
        <taxon>Linum</taxon>
    </lineage>
</organism>
<keyword evidence="2" id="KW-1185">Reference proteome</keyword>
<reference evidence="1 2" key="1">
    <citation type="submission" date="2024-04" db="EMBL/GenBank/DDBJ databases">
        <authorList>
            <person name="Fracassetti M."/>
        </authorList>
    </citation>
    <scope>NUCLEOTIDE SEQUENCE [LARGE SCALE GENOMIC DNA]</scope>
</reference>
<name>A0AAV2E779_9ROSI</name>
<proteinExistence type="predicted"/>
<gene>
    <name evidence="1" type="ORF">LTRI10_LOCUS22941</name>
</gene>
<sequence length="231" mass="25391">MKSLNQKHILRGDEYRLLIAKVVKVDDFHEGIISGGRGWKGRFLPGSPPDWLLTRYQLEQVLLDLLHMPRLGLLPLDVSKGHALLGLHTVKALIIGSHPGLILGLVSRVLLLELEMMVEELLILEAQLLELVSEVVLGWESRTATPVPEGGQAGGVSIIHILRVDILNSLILRSIALVLRGDLRFTKPRDPLDAALDSQQVHTLDRVFAKDTSAPCSVQPAVGFGSRWPDG</sequence>
<evidence type="ECO:0000313" key="2">
    <source>
        <dbReference type="Proteomes" id="UP001497516"/>
    </source>
</evidence>
<dbReference type="EMBL" id="OZ034817">
    <property type="protein sequence ID" value="CAL1381568.1"/>
    <property type="molecule type" value="Genomic_DNA"/>
</dbReference>
<protein>
    <submittedName>
        <fullName evidence="1">Uncharacterized protein</fullName>
    </submittedName>
</protein>
<evidence type="ECO:0000313" key="1">
    <source>
        <dbReference type="EMBL" id="CAL1381568.1"/>
    </source>
</evidence>
<dbReference type="AlphaFoldDB" id="A0AAV2E779"/>
<accession>A0AAV2E779</accession>